<comment type="caution">
    <text evidence="1">The sequence shown here is derived from an EMBL/GenBank/DDBJ whole genome shotgun (WGS) entry which is preliminary data.</text>
</comment>
<dbReference type="PANTHER" id="PTHR33240">
    <property type="entry name" value="OS08G0508500 PROTEIN"/>
    <property type="match status" value="1"/>
</dbReference>
<feature type="non-terminal residue" evidence="1">
    <location>
        <position position="1"/>
    </location>
</feature>
<gene>
    <name evidence="1" type="ORF">CR513_32545</name>
</gene>
<accession>A0A371G6G2</accession>
<keyword evidence="2" id="KW-1185">Reference proteome</keyword>
<evidence type="ECO:0008006" key="3">
    <source>
        <dbReference type="Google" id="ProtNLM"/>
    </source>
</evidence>
<proteinExistence type="predicted"/>
<protein>
    <recommendedName>
        <fullName evidence="3">Retrotransposon gag domain-containing protein</fullName>
    </recommendedName>
</protein>
<evidence type="ECO:0000313" key="2">
    <source>
        <dbReference type="Proteomes" id="UP000257109"/>
    </source>
</evidence>
<evidence type="ECO:0000313" key="1">
    <source>
        <dbReference type="EMBL" id="RDX86159.1"/>
    </source>
</evidence>
<name>A0A371G6G2_MUCPR</name>
<dbReference type="OrthoDB" id="1752268at2759"/>
<sequence length="298" mass="34595">METLKHSRKDSEQALLAILWPYRSQPACWKLDPGRRSTHQAKSRVEKYTPLKATRAQILKKVYHLQLLNISPPTIRQLGPSREEWCKFHRAHGHTIEECRYVRRKENEKRLEKTPTRRIGVKPQAKIKIGNRTNWIAIIKVDQSLGPPYRGTIAIIIERILRKMSATDQKQYARSERPPQIQDPSITFTTEDYNNTVPHSNDPMVISLIIAEYRVERVLVDQGSSENVLLWLAFQKLDFSKSRLEEYPRTLISFVGEWVEIQGVINLETIVGAGLMAKRMRIRFTVVNTPTSYNVILD</sequence>
<organism evidence="1 2">
    <name type="scientific">Mucuna pruriens</name>
    <name type="common">Velvet bean</name>
    <name type="synonym">Dolichos pruriens</name>
    <dbReference type="NCBI Taxonomy" id="157652"/>
    <lineage>
        <taxon>Eukaryota</taxon>
        <taxon>Viridiplantae</taxon>
        <taxon>Streptophyta</taxon>
        <taxon>Embryophyta</taxon>
        <taxon>Tracheophyta</taxon>
        <taxon>Spermatophyta</taxon>
        <taxon>Magnoliopsida</taxon>
        <taxon>eudicotyledons</taxon>
        <taxon>Gunneridae</taxon>
        <taxon>Pentapetalae</taxon>
        <taxon>rosids</taxon>
        <taxon>fabids</taxon>
        <taxon>Fabales</taxon>
        <taxon>Fabaceae</taxon>
        <taxon>Papilionoideae</taxon>
        <taxon>50 kb inversion clade</taxon>
        <taxon>NPAAA clade</taxon>
        <taxon>indigoferoid/millettioid clade</taxon>
        <taxon>Phaseoleae</taxon>
        <taxon>Mucuna</taxon>
    </lineage>
</organism>
<dbReference type="Proteomes" id="UP000257109">
    <property type="component" value="Unassembled WGS sequence"/>
</dbReference>
<dbReference type="AlphaFoldDB" id="A0A371G6G2"/>
<reference evidence="1" key="1">
    <citation type="submission" date="2018-05" db="EMBL/GenBank/DDBJ databases">
        <title>Draft genome of Mucuna pruriens seed.</title>
        <authorList>
            <person name="Nnadi N.E."/>
            <person name="Vos R."/>
            <person name="Hasami M.H."/>
            <person name="Devisetty U.K."/>
            <person name="Aguiy J.C."/>
        </authorList>
    </citation>
    <scope>NUCLEOTIDE SEQUENCE [LARGE SCALE GENOMIC DNA]</scope>
    <source>
        <strain evidence="1">JCA_2017</strain>
    </source>
</reference>
<dbReference type="EMBL" id="QJKJ01006594">
    <property type="protein sequence ID" value="RDX86159.1"/>
    <property type="molecule type" value="Genomic_DNA"/>
</dbReference>
<dbReference type="PANTHER" id="PTHR33240:SF17">
    <property type="entry name" value="EUKARYOTIC PEPTIDE CHAIN RELEASE FACTOR GTP-BINDING SUBUNIT-LIKE"/>
    <property type="match status" value="1"/>
</dbReference>